<feature type="compositionally biased region" description="Basic and acidic residues" evidence="9">
    <location>
        <begin position="16"/>
        <end position="28"/>
    </location>
</feature>
<dbReference type="GO" id="GO:0005047">
    <property type="term" value="F:signal recognition particle binding"/>
    <property type="evidence" value="ECO:0007669"/>
    <property type="project" value="TreeGrafter"/>
</dbReference>
<keyword evidence="1 8" id="KW-1003">Cell membrane</keyword>
<reference evidence="11 12" key="1">
    <citation type="submission" date="2019-10" db="EMBL/GenBank/DDBJ databases">
        <title>Genome Sequences from Six Type Strain Members of the Archaeal Family Sulfolobaceae: Acidianus ambivalens, Acidianus infernus, Metallosphaera prunae, Stygiolobus azoricus, Sulfolobus metallicus, and Sulfurisphaera ohwakuensis.</title>
        <authorList>
            <person name="Counts J.A."/>
            <person name="Kelly R.M."/>
        </authorList>
    </citation>
    <scope>NUCLEOTIDE SEQUENCE [LARGE SCALE GENOMIC DNA]</scope>
    <source>
        <strain evidence="11 12">DSM 3191</strain>
    </source>
</reference>
<dbReference type="SMART" id="SM00382">
    <property type="entry name" value="AAA"/>
    <property type="match status" value="1"/>
</dbReference>
<dbReference type="InterPro" id="IPR004390">
    <property type="entry name" value="SR_rcpt_FtsY"/>
</dbReference>
<keyword evidence="6 8" id="KW-0472">Membrane</keyword>
<dbReference type="InterPro" id="IPR003593">
    <property type="entry name" value="AAA+_ATPase"/>
</dbReference>
<comment type="function">
    <text evidence="8">Involved in targeting and insertion of nascent membrane proteins into the cytoplasmic membrane. Acts as a receptor for the complex formed by the signal recognition particle (SRP) and the ribosome-nascent chain (RNC).</text>
</comment>
<keyword evidence="7 8" id="KW-0675">Receptor</keyword>
<evidence type="ECO:0000259" key="10">
    <source>
        <dbReference type="PROSITE" id="PS00300"/>
    </source>
</evidence>
<dbReference type="SMART" id="SM00962">
    <property type="entry name" value="SRP54"/>
    <property type="match status" value="1"/>
</dbReference>
<dbReference type="FunFam" id="3.40.50.300:FF:000053">
    <property type="entry name" value="Signal recognition particle receptor FtsY"/>
    <property type="match status" value="1"/>
</dbReference>
<evidence type="ECO:0000256" key="2">
    <source>
        <dbReference type="ARBA" id="ARBA00022490"/>
    </source>
</evidence>
<dbReference type="Pfam" id="PF00448">
    <property type="entry name" value="SRP54"/>
    <property type="match status" value="1"/>
</dbReference>
<evidence type="ECO:0000256" key="9">
    <source>
        <dbReference type="SAM" id="MobiDB-lite"/>
    </source>
</evidence>
<dbReference type="SUPFAM" id="SSF52540">
    <property type="entry name" value="P-loop containing nucleoside triphosphate hydrolases"/>
    <property type="match status" value="1"/>
</dbReference>
<evidence type="ECO:0000256" key="4">
    <source>
        <dbReference type="ARBA" id="ARBA00022801"/>
    </source>
</evidence>
<evidence type="ECO:0000256" key="6">
    <source>
        <dbReference type="ARBA" id="ARBA00023136"/>
    </source>
</evidence>
<dbReference type="NCBIfam" id="TIGR00064">
    <property type="entry name" value="ftsY"/>
    <property type="match status" value="1"/>
</dbReference>
<dbReference type="GO" id="GO:0005886">
    <property type="term" value="C:plasma membrane"/>
    <property type="evidence" value="ECO:0007669"/>
    <property type="project" value="UniProtKB-SubCell"/>
</dbReference>
<keyword evidence="3 8" id="KW-0547">Nucleotide-binding</keyword>
<dbReference type="SUPFAM" id="SSF47364">
    <property type="entry name" value="Domain of the SRP/SRP receptor G-proteins"/>
    <property type="match status" value="1"/>
</dbReference>
<dbReference type="Proteomes" id="UP000440125">
    <property type="component" value="Unassembled WGS sequence"/>
</dbReference>
<dbReference type="CDD" id="cd17874">
    <property type="entry name" value="FtsY"/>
    <property type="match status" value="1"/>
</dbReference>
<accession>A0A6A9Q9W3</accession>
<dbReference type="EC" id="3.6.5.4" evidence="8"/>
<dbReference type="EMBL" id="WFIY01000004">
    <property type="protein sequence ID" value="MUM63991.1"/>
    <property type="molecule type" value="Genomic_DNA"/>
</dbReference>
<evidence type="ECO:0000256" key="5">
    <source>
        <dbReference type="ARBA" id="ARBA00023134"/>
    </source>
</evidence>
<comment type="catalytic activity">
    <reaction evidence="8">
        <text>GTP + H2O = GDP + phosphate + H(+)</text>
        <dbReference type="Rhea" id="RHEA:19669"/>
        <dbReference type="ChEBI" id="CHEBI:15377"/>
        <dbReference type="ChEBI" id="CHEBI:15378"/>
        <dbReference type="ChEBI" id="CHEBI:37565"/>
        <dbReference type="ChEBI" id="CHEBI:43474"/>
        <dbReference type="ChEBI" id="CHEBI:58189"/>
        <dbReference type="EC" id="3.6.5.4"/>
    </reaction>
</comment>
<dbReference type="InterPro" id="IPR042101">
    <property type="entry name" value="SRP54_N_sf"/>
</dbReference>
<dbReference type="Pfam" id="PF02881">
    <property type="entry name" value="SRP54_N"/>
    <property type="match status" value="1"/>
</dbReference>
<dbReference type="GO" id="GO:0005737">
    <property type="term" value="C:cytoplasm"/>
    <property type="evidence" value="ECO:0007669"/>
    <property type="project" value="UniProtKB-SubCell"/>
</dbReference>
<dbReference type="GO" id="GO:0005525">
    <property type="term" value="F:GTP binding"/>
    <property type="evidence" value="ECO:0007669"/>
    <property type="project" value="UniProtKB-UniRule"/>
</dbReference>
<dbReference type="InterPro" id="IPR000897">
    <property type="entry name" value="SRP54_GTPase_dom"/>
</dbReference>
<dbReference type="Gene3D" id="3.40.50.300">
    <property type="entry name" value="P-loop containing nucleotide triphosphate hydrolases"/>
    <property type="match status" value="1"/>
</dbReference>
<sequence>MICFEKLKKAFSSFTEKLRQKGEEKSEEQQPTLSNSKPVTQEAQQPSSQLEQKSNEQNKIEEIKNETSGKKEESPTKEKVGIGSKLNIFNIFKYREIKEDDVDDIIEELRIELLESDVSLEVTDKILEDLKSSLIGKKVNRSEDLDELVKKSLKNSITEILEKNRFERNLIEEIKRSPKPYVIMFFGVNGVGKTTTIAKVAYMLKKAGLKVIVSASDTFRAAAQEQLAIHCQKLEIPLVKGKYGGDPASVAFDAIQAAKSRGIDVVLIDTAGRMHVDKDLTEELKRIVRISKPNLKLLVIDALAGNDALEQAKYFENVVDYDGVILTKVDADAKGGVVLSLAYELKKPVIFLGTGQNYDDLIPFSVDWFIERIFS</sequence>
<comment type="subunit">
    <text evidence="8">Part of the signal recognition particle protein translocation system, which is composed of SRP and FtsY.</text>
</comment>
<keyword evidence="4 8" id="KW-0378">Hydrolase</keyword>
<dbReference type="GO" id="GO:0003924">
    <property type="term" value="F:GTPase activity"/>
    <property type="evidence" value="ECO:0007669"/>
    <property type="project" value="UniProtKB-UniRule"/>
</dbReference>
<dbReference type="SMART" id="SM00963">
    <property type="entry name" value="SRP54_N"/>
    <property type="match status" value="1"/>
</dbReference>
<feature type="binding site" evidence="8">
    <location>
        <begin position="327"/>
        <end position="330"/>
    </location>
    <ligand>
        <name>GTP</name>
        <dbReference type="ChEBI" id="CHEBI:37565"/>
    </ligand>
</feature>
<feature type="compositionally biased region" description="Basic and acidic residues" evidence="9">
    <location>
        <begin position="53"/>
        <end position="78"/>
    </location>
</feature>
<evidence type="ECO:0000256" key="7">
    <source>
        <dbReference type="ARBA" id="ARBA00023170"/>
    </source>
</evidence>
<evidence type="ECO:0000313" key="12">
    <source>
        <dbReference type="Proteomes" id="UP000440125"/>
    </source>
</evidence>
<feature type="domain" description="SRP54-type proteins GTP-binding" evidence="10">
    <location>
        <begin position="348"/>
        <end position="361"/>
    </location>
</feature>
<feature type="binding site" evidence="8">
    <location>
        <begin position="187"/>
        <end position="194"/>
    </location>
    <ligand>
        <name>GTP</name>
        <dbReference type="ChEBI" id="CHEBI:37565"/>
    </ligand>
</feature>
<dbReference type="HAMAP" id="MF_00920">
    <property type="entry name" value="FtsY"/>
    <property type="match status" value="1"/>
</dbReference>
<dbReference type="Gene3D" id="1.20.120.140">
    <property type="entry name" value="Signal recognition particle SRP54, nucleotide-binding domain"/>
    <property type="match status" value="1"/>
</dbReference>
<dbReference type="PANTHER" id="PTHR43134:SF1">
    <property type="entry name" value="SIGNAL RECOGNITION PARTICLE RECEPTOR SUBUNIT ALPHA"/>
    <property type="match status" value="1"/>
</dbReference>
<gene>
    <name evidence="8 11" type="primary">ftsY</name>
    <name evidence="11" type="ORF">D1867_01735</name>
</gene>
<keyword evidence="2 8" id="KW-0963">Cytoplasm</keyword>
<comment type="similarity">
    <text evidence="8">Belongs to the GTP-binding SRP family. FtsY subfamily.</text>
</comment>
<evidence type="ECO:0000256" key="3">
    <source>
        <dbReference type="ARBA" id="ARBA00022741"/>
    </source>
</evidence>
<organism evidence="11 12">
    <name type="scientific">Acidianus infernus</name>
    <dbReference type="NCBI Taxonomy" id="12915"/>
    <lineage>
        <taxon>Archaea</taxon>
        <taxon>Thermoproteota</taxon>
        <taxon>Thermoprotei</taxon>
        <taxon>Sulfolobales</taxon>
        <taxon>Sulfolobaceae</taxon>
        <taxon>Acidianus</taxon>
    </lineage>
</organism>
<feature type="region of interest" description="Disordered" evidence="9">
    <location>
        <begin position="16"/>
        <end position="78"/>
    </location>
</feature>
<dbReference type="PANTHER" id="PTHR43134">
    <property type="entry name" value="SIGNAL RECOGNITION PARTICLE RECEPTOR SUBUNIT ALPHA"/>
    <property type="match status" value="1"/>
</dbReference>
<protein>
    <recommendedName>
        <fullName evidence="8">Signal recognition particle receptor FtsY</fullName>
        <shortName evidence="8">SRP receptor</shortName>
        <ecNumber evidence="8">3.6.5.4</ecNumber>
    </recommendedName>
</protein>
<dbReference type="PROSITE" id="PS00300">
    <property type="entry name" value="SRP54"/>
    <property type="match status" value="1"/>
</dbReference>
<dbReference type="InterPro" id="IPR013822">
    <property type="entry name" value="Signal_recog_particl_SRP54_hlx"/>
</dbReference>
<dbReference type="InterPro" id="IPR036225">
    <property type="entry name" value="SRP/SRP_N"/>
</dbReference>
<comment type="caution">
    <text evidence="11">The sequence shown here is derived from an EMBL/GenBank/DDBJ whole genome shotgun (WGS) entry which is preliminary data.</text>
</comment>
<name>A0A6A9Q9W3_ACIIN</name>
<proteinExistence type="inferred from homology"/>
<dbReference type="RefSeq" id="WP_373468329.1">
    <property type="nucleotide sequence ID" value="NZ_JBGTCZ010000044.1"/>
</dbReference>
<dbReference type="GO" id="GO:0006614">
    <property type="term" value="P:SRP-dependent cotranslational protein targeting to membrane"/>
    <property type="evidence" value="ECO:0007669"/>
    <property type="project" value="InterPro"/>
</dbReference>
<dbReference type="InterPro" id="IPR027417">
    <property type="entry name" value="P-loop_NTPase"/>
</dbReference>
<evidence type="ECO:0000256" key="8">
    <source>
        <dbReference type="HAMAP-Rule" id="MF_00920"/>
    </source>
</evidence>
<keyword evidence="12" id="KW-1185">Reference proteome</keyword>
<evidence type="ECO:0000313" key="11">
    <source>
        <dbReference type="EMBL" id="MUM63991.1"/>
    </source>
</evidence>
<feature type="binding site" evidence="8">
    <location>
        <begin position="269"/>
        <end position="273"/>
    </location>
    <ligand>
        <name>GTP</name>
        <dbReference type="ChEBI" id="CHEBI:37565"/>
    </ligand>
</feature>
<evidence type="ECO:0000256" key="1">
    <source>
        <dbReference type="ARBA" id="ARBA00022475"/>
    </source>
</evidence>
<keyword evidence="5 8" id="KW-0342">GTP-binding</keyword>
<dbReference type="AlphaFoldDB" id="A0A6A9Q9W3"/>
<feature type="compositionally biased region" description="Polar residues" evidence="9">
    <location>
        <begin position="29"/>
        <end position="52"/>
    </location>
</feature>
<comment type="subcellular location">
    <subcellularLocation>
        <location evidence="8">Cell membrane</location>
        <topology evidence="8">Peripheral membrane protein</topology>
        <orientation evidence="8">Cytoplasmic side</orientation>
    </subcellularLocation>
    <subcellularLocation>
        <location evidence="8">Cytoplasm</location>
    </subcellularLocation>
</comment>